<dbReference type="EMBL" id="JAENGZ010000114">
    <property type="protein sequence ID" value="KAG6968697.1"/>
    <property type="molecule type" value="Genomic_DNA"/>
</dbReference>
<dbReference type="PANTHER" id="PTHR19282">
    <property type="entry name" value="TETRASPANIN"/>
    <property type="match status" value="1"/>
</dbReference>
<dbReference type="Pfam" id="PF00335">
    <property type="entry name" value="Tetraspanin"/>
    <property type="match status" value="2"/>
</dbReference>
<keyword evidence="3 5" id="KW-1133">Transmembrane helix</keyword>
<protein>
    <recommendedName>
        <fullName evidence="8">Tetraspanin/Peripherin</fullName>
    </recommendedName>
</protein>
<evidence type="ECO:0000313" key="7">
    <source>
        <dbReference type="Proteomes" id="UP000688947"/>
    </source>
</evidence>
<feature type="transmembrane region" description="Helical" evidence="5">
    <location>
        <begin position="391"/>
        <end position="417"/>
    </location>
</feature>
<feature type="transmembrane region" description="Helical" evidence="5">
    <location>
        <begin position="88"/>
        <end position="110"/>
    </location>
</feature>
<feature type="transmembrane region" description="Helical" evidence="5">
    <location>
        <begin position="362"/>
        <end position="384"/>
    </location>
</feature>
<feature type="transmembrane region" description="Helical" evidence="5">
    <location>
        <begin position="262"/>
        <end position="286"/>
    </location>
</feature>
<accession>A0A8T1UV95</accession>
<evidence type="ECO:0000313" key="6">
    <source>
        <dbReference type="EMBL" id="KAG6968697.1"/>
    </source>
</evidence>
<evidence type="ECO:0000256" key="4">
    <source>
        <dbReference type="ARBA" id="ARBA00023136"/>
    </source>
</evidence>
<dbReference type="InterPro" id="IPR018499">
    <property type="entry name" value="Tetraspanin/Peripherin"/>
</dbReference>
<sequence length="625" mass="68424">MGLCSCLTKCVSELILIAINCILALGGALVLYVGVYLRHTGWVEVIQGYWSPIDGITTALIVIGGITIGLALWGSIAALCRWRFGLCIYASVVLLFFILFVIVAVAAFLLRHRANDWEDSTYPASSDEESVKEKFDQVYCYAQGEFICNQASVSDALTMFIPTLDSSIASVFENMTGGVNTLCDDYLGDYDVLSSVCDGCDQARQFKDFSSVVNWANDKCPRSADTLIWCGVFLGTGDTNSSSGTAPYSECRTEFLDLVEKYALWLGIGSIIVCAGALMAITFAFATEQLTWPFFNLRCPSTISTMGICACLGKCATQLILIAINCVLALGGALVLYVGIYMRHAGWVDVIQGYWSNIDDAVTALIVIGGVIIGLAVLGSLAALCRWRFGLCTYAIVVLLLLILFAIVAIAAFILMAKADDWSDKKYPAEKTEKTIKTDFDQVYCYAQGEYICNEASVAEALTMFTPELDTAIVALFENMTGGVNTLCDEYLSDYGQLESLCDGCDTAREFENYTKVFDWADSQCPRTNDTLIYCGEFLATGSLSNITVGTAPYTQCRAEFLDLVKDHSLYMGVGSVLVCLGALMIIIFTFCLRRRDQLGRNHADLEDDPVTPSMEYSRYQYTKA</sequence>
<comment type="subcellular location">
    <subcellularLocation>
        <location evidence="1">Membrane</location>
        <topology evidence="1">Multi-pass membrane protein</topology>
    </subcellularLocation>
</comment>
<evidence type="ECO:0000256" key="5">
    <source>
        <dbReference type="SAM" id="Phobius"/>
    </source>
</evidence>
<proteinExistence type="predicted"/>
<feature type="transmembrane region" description="Helical" evidence="5">
    <location>
        <begin position="292"/>
        <end position="312"/>
    </location>
</feature>
<evidence type="ECO:0008006" key="8">
    <source>
        <dbReference type="Google" id="ProtNLM"/>
    </source>
</evidence>
<dbReference type="OrthoDB" id="72821at2759"/>
<dbReference type="VEuPathDB" id="FungiDB:PC110_g8038"/>
<evidence type="ECO:0000256" key="2">
    <source>
        <dbReference type="ARBA" id="ARBA00022692"/>
    </source>
</evidence>
<keyword evidence="4 5" id="KW-0472">Membrane</keyword>
<comment type="caution">
    <text evidence="6">The sequence shown here is derived from an EMBL/GenBank/DDBJ whole genome shotgun (WGS) entry which is preliminary data.</text>
</comment>
<feature type="transmembrane region" description="Helical" evidence="5">
    <location>
        <begin position="49"/>
        <end position="76"/>
    </location>
</feature>
<dbReference type="VEuPathDB" id="FungiDB:PC110_g8037"/>
<feature type="transmembrane region" description="Helical" evidence="5">
    <location>
        <begin position="570"/>
        <end position="593"/>
    </location>
</feature>
<feature type="transmembrane region" description="Helical" evidence="5">
    <location>
        <begin position="15"/>
        <end position="37"/>
    </location>
</feature>
<name>A0A8T1UV95_9STRA</name>
<dbReference type="GO" id="GO:0016020">
    <property type="term" value="C:membrane"/>
    <property type="evidence" value="ECO:0007669"/>
    <property type="project" value="UniProtKB-SubCell"/>
</dbReference>
<organism evidence="6 7">
    <name type="scientific">Phytophthora cactorum</name>
    <dbReference type="NCBI Taxonomy" id="29920"/>
    <lineage>
        <taxon>Eukaryota</taxon>
        <taxon>Sar</taxon>
        <taxon>Stramenopiles</taxon>
        <taxon>Oomycota</taxon>
        <taxon>Peronosporomycetes</taxon>
        <taxon>Peronosporales</taxon>
        <taxon>Peronosporaceae</taxon>
        <taxon>Phytophthora</taxon>
    </lineage>
</organism>
<dbReference type="Proteomes" id="UP000688947">
    <property type="component" value="Unassembled WGS sequence"/>
</dbReference>
<keyword evidence="2 5" id="KW-0812">Transmembrane</keyword>
<gene>
    <name evidence="6" type="ORF">JG687_00003627</name>
</gene>
<reference evidence="6" key="1">
    <citation type="submission" date="2021-01" db="EMBL/GenBank/DDBJ databases">
        <title>Phytophthora aleatoria, a newly-described species from Pinus radiata is distinct from Phytophthora cactorum isolates based on comparative genomics.</title>
        <authorList>
            <person name="Mcdougal R."/>
            <person name="Panda P."/>
            <person name="Williams N."/>
            <person name="Studholme D.J."/>
        </authorList>
    </citation>
    <scope>NUCLEOTIDE SEQUENCE</scope>
    <source>
        <strain evidence="6">NZFS 3830</strain>
    </source>
</reference>
<evidence type="ECO:0000256" key="1">
    <source>
        <dbReference type="ARBA" id="ARBA00004141"/>
    </source>
</evidence>
<dbReference type="PANTHER" id="PTHR19282:SF522">
    <property type="entry name" value="TETRASPANIN"/>
    <property type="match status" value="1"/>
</dbReference>
<evidence type="ECO:0000256" key="3">
    <source>
        <dbReference type="ARBA" id="ARBA00022989"/>
    </source>
</evidence>
<dbReference type="AlphaFoldDB" id="A0A8T1UV95"/>
<feature type="transmembrane region" description="Helical" evidence="5">
    <location>
        <begin position="319"/>
        <end position="342"/>
    </location>
</feature>